<dbReference type="RefSeq" id="WP_061553289.1">
    <property type="nucleotide sequence ID" value="NZ_LXEX01000020.1"/>
</dbReference>
<dbReference type="PANTHER" id="PTHR33755">
    <property type="entry name" value="TOXIN PARE1-RELATED"/>
    <property type="match status" value="1"/>
</dbReference>
<name>A0AA91EFP3_9GAMM</name>
<reference evidence="3 4" key="1">
    <citation type="submission" date="2016-04" db="EMBL/GenBank/DDBJ databases">
        <title>ATOL: Assembling a taxonomically balanced genome-scale reconstruction of the evolutionary history of the Enterobacteriaceae.</title>
        <authorList>
            <person name="Plunkett G.III."/>
            <person name="Neeno-Eckwall E.C."/>
            <person name="Glasner J.D."/>
            <person name="Perna N.T."/>
        </authorList>
    </citation>
    <scope>NUCLEOTIDE SEQUENCE [LARGE SCALE GENOMIC DNA]</scope>
    <source>
        <strain evidence="3 4">ATCC 12841</strain>
    </source>
</reference>
<dbReference type="EMBL" id="LXEX01000020">
    <property type="protein sequence ID" value="OAT59955.1"/>
    <property type="molecule type" value="Genomic_DNA"/>
</dbReference>
<dbReference type="NCBIfam" id="TIGR02385">
    <property type="entry name" value="RelE_StbE"/>
    <property type="match status" value="1"/>
</dbReference>
<evidence type="ECO:0000313" key="4">
    <source>
        <dbReference type="Proteomes" id="UP000078431"/>
    </source>
</evidence>
<keyword evidence="2" id="KW-1277">Toxin-antitoxin system</keyword>
<dbReference type="AlphaFoldDB" id="A0AA91EFP3"/>
<evidence type="ECO:0000256" key="2">
    <source>
        <dbReference type="ARBA" id="ARBA00022649"/>
    </source>
</evidence>
<dbReference type="Gene3D" id="3.30.2310.20">
    <property type="entry name" value="RelE-like"/>
    <property type="match status" value="1"/>
</dbReference>
<accession>A0AA91EFP3</accession>
<gene>
    <name evidence="3" type="ORF">M993_01256</name>
</gene>
<evidence type="ECO:0000256" key="1">
    <source>
        <dbReference type="ARBA" id="ARBA00006226"/>
    </source>
</evidence>
<sequence>MLTVKWTDDAIHDLYTLIAFVAEQNPFAAEALMQRIDEAILPAAEHPYLFRSGRVLGTREIVAHPNYIVVYQITIDSIEVLSVLHSRQEYP</sequence>
<protein>
    <submittedName>
        <fullName evidence="3">RelE/StbE family addiction module toxin</fullName>
    </submittedName>
</protein>
<organism evidence="3 4">
    <name type="scientific">Obesumbacterium proteus ATCC 12841</name>
    <dbReference type="NCBI Taxonomy" id="1354268"/>
    <lineage>
        <taxon>Bacteria</taxon>
        <taxon>Pseudomonadati</taxon>
        <taxon>Pseudomonadota</taxon>
        <taxon>Gammaproteobacteria</taxon>
        <taxon>Enterobacterales</taxon>
        <taxon>Hafniaceae</taxon>
        <taxon>Obesumbacterium</taxon>
    </lineage>
</organism>
<dbReference type="InterPro" id="IPR035093">
    <property type="entry name" value="RelE/ParE_toxin_dom_sf"/>
</dbReference>
<dbReference type="InterPro" id="IPR051803">
    <property type="entry name" value="TA_system_RelE-like_toxin"/>
</dbReference>
<proteinExistence type="inferred from homology"/>
<comment type="similarity">
    <text evidence="1">Belongs to the RelE toxin family.</text>
</comment>
<dbReference type="Proteomes" id="UP000078431">
    <property type="component" value="Unassembled WGS sequence"/>
</dbReference>
<keyword evidence="4" id="KW-1185">Reference proteome</keyword>
<dbReference type="InterPro" id="IPR007712">
    <property type="entry name" value="RelE/ParE_toxin"/>
</dbReference>
<dbReference type="Pfam" id="PF05016">
    <property type="entry name" value="ParE_toxin"/>
    <property type="match status" value="1"/>
</dbReference>
<evidence type="ECO:0000313" key="3">
    <source>
        <dbReference type="EMBL" id="OAT59955.1"/>
    </source>
</evidence>
<comment type="caution">
    <text evidence="3">The sequence shown here is derived from an EMBL/GenBank/DDBJ whole genome shotgun (WGS) entry which is preliminary data.</text>
</comment>